<dbReference type="InterPro" id="IPR049458">
    <property type="entry name" value="EpsG-like"/>
</dbReference>
<keyword evidence="1" id="KW-1133">Transmembrane helix</keyword>
<protein>
    <submittedName>
        <fullName evidence="2">EpsG family protein</fullName>
    </submittedName>
</protein>
<evidence type="ECO:0000256" key="1">
    <source>
        <dbReference type="SAM" id="Phobius"/>
    </source>
</evidence>
<accession>A0A1G9BM19</accession>
<dbReference type="EMBL" id="FNFK01000028">
    <property type="protein sequence ID" value="SDK40541.1"/>
    <property type="molecule type" value="Genomic_DNA"/>
</dbReference>
<feature type="transmembrane region" description="Helical" evidence="1">
    <location>
        <begin position="93"/>
        <end position="111"/>
    </location>
</feature>
<keyword evidence="1" id="KW-0472">Membrane</keyword>
<dbReference type="AlphaFoldDB" id="A0A1G9BM19"/>
<evidence type="ECO:0000313" key="2">
    <source>
        <dbReference type="EMBL" id="SDK40541.1"/>
    </source>
</evidence>
<sequence>MTLFIYVLTIILNLFVGVRYGKNKNKNINSFIFLLSFISVFLLMAGYRNTSGLSNDLINSEIDYNNVINGMESSYEVGYVFLMKLGGLVTDDFYFFRSGAIGLFLLLFFSAIKKWAPSPHYVISLFCTYLIVLSSEQLRYFLAFVVFSIGLSILIYSKSKRKKLYFNVLLLIASSIHFSFIIYVIFNIKKISLNSKKEKVIAILVILFSMLIFMNDNNIPGLSLLLKYVDNYKIRVYMSQTTSLGFLYPILLHLTSILLTLWAYKLSLRSNQASTLVTSEHVYKLNLLAVVFFPLFMLQWTFYRLARNILIINYYVFSDIRSSRSISYKKRKLFSVAVFLSVIIWFAVDLLITTPASNLLIPFFKENIFFTL</sequence>
<dbReference type="Proteomes" id="UP000199433">
    <property type="component" value="Unassembled WGS sequence"/>
</dbReference>
<feature type="transmembrane region" description="Helical" evidence="1">
    <location>
        <begin position="200"/>
        <end position="226"/>
    </location>
</feature>
<feature type="transmembrane region" description="Helical" evidence="1">
    <location>
        <begin position="285"/>
        <end position="303"/>
    </location>
</feature>
<dbReference type="Pfam" id="PF14897">
    <property type="entry name" value="EpsG"/>
    <property type="match status" value="1"/>
</dbReference>
<dbReference type="STRING" id="426701.SAMN04488098_102820"/>
<keyword evidence="1" id="KW-0812">Transmembrane</keyword>
<dbReference type="RefSeq" id="WP_091267294.1">
    <property type="nucleotide sequence ID" value="NZ_FNFK01000028.1"/>
</dbReference>
<feature type="transmembrane region" description="Helical" evidence="1">
    <location>
        <begin position="6"/>
        <end position="21"/>
    </location>
</feature>
<reference evidence="3" key="1">
    <citation type="submission" date="2016-10" db="EMBL/GenBank/DDBJ databases">
        <authorList>
            <person name="Varghese N."/>
            <person name="Submissions S."/>
        </authorList>
    </citation>
    <scope>NUCLEOTIDE SEQUENCE [LARGE SCALE GENOMIC DNA]</scope>
    <source>
        <strain evidence="3">DSM 19181</strain>
    </source>
</reference>
<gene>
    <name evidence="2" type="ORF">SAMN04488098_102820</name>
</gene>
<dbReference type="OrthoDB" id="2185034at2"/>
<feature type="transmembrane region" description="Helical" evidence="1">
    <location>
        <begin position="140"/>
        <end position="157"/>
    </location>
</feature>
<feature type="transmembrane region" description="Helical" evidence="1">
    <location>
        <begin position="164"/>
        <end position="188"/>
    </location>
</feature>
<feature type="transmembrane region" description="Helical" evidence="1">
    <location>
        <begin position="28"/>
        <end position="47"/>
    </location>
</feature>
<name>A0A1G9BM19_9LACT</name>
<keyword evidence="3" id="KW-1185">Reference proteome</keyword>
<organism evidence="2 3">
    <name type="scientific">Alkalibacterium thalassium</name>
    <dbReference type="NCBI Taxonomy" id="426701"/>
    <lineage>
        <taxon>Bacteria</taxon>
        <taxon>Bacillati</taxon>
        <taxon>Bacillota</taxon>
        <taxon>Bacilli</taxon>
        <taxon>Lactobacillales</taxon>
        <taxon>Carnobacteriaceae</taxon>
        <taxon>Alkalibacterium</taxon>
    </lineage>
</organism>
<feature type="transmembrane region" description="Helical" evidence="1">
    <location>
        <begin position="333"/>
        <end position="352"/>
    </location>
</feature>
<evidence type="ECO:0000313" key="3">
    <source>
        <dbReference type="Proteomes" id="UP000199433"/>
    </source>
</evidence>
<proteinExistence type="predicted"/>
<feature type="transmembrane region" description="Helical" evidence="1">
    <location>
        <begin position="246"/>
        <end position="265"/>
    </location>
</feature>
<feature type="transmembrane region" description="Helical" evidence="1">
    <location>
        <begin position="118"/>
        <end position="134"/>
    </location>
</feature>